<feature type="transmembrane region" description="Helical" evidence="1">
    <location>
        <begin position="98"/>
        <end position="121"/>
    </location>
</feature>
<name>A0A6N4QUR1_9LEPT</name>
<protein>
    <submittedName>
        <fullName evidence="2">DUF898 family protein</fullName>
    </submittedName>
</protein>
<reference evidence="2 3" key="1">
    <citation type="journal article" date="2019" name="PLoS Negl. Trop. Dis.">
        <title>Revisiting the worldwide diversity of Leptospira species in the environment.</title>
        <authorList>
            <person name="Vincent A.T."/>
            <person name="Schiettekatte O."/>
            <person name="Bourhy P."/>
            <person name="Veyrier F.J."/>
            <person name="Picardeau M."/>
        </authorList>
    </citation>
    <scope>NUCLEOTIDE SEQUENCE [LARGE SCALE GENOMIC DNA]</scope>
    <source>
        <strain evidence="2 3">201702445</strain>
    </source>
</reference>
<dbReference type="Proteomes" id="UP000297613">
    <property type="component" value="Unassembled WGS sequence"/>
</dbReference>
<dbReference type="InterPro" id="IPR010295">
    <property type="entry name" value="DUF898"/>
</dbReference>
<feature type="transmembrane region" description="Helical" evidence="1">
    <location>
        <begin position="72"/>
        <end position="92"/>
    </location>
</feature>
<keyword evidence="1" id="KW-0472">Membrane</keyword>
<proteinExistence type="predicted"/>
<accession>A0A6N4QUR1</accession>
<keyword evidence="1" id="KW-1133">Transmembrane helix</keyword>
<comment type="caution">
    <text evidence="2">The sequence shown here is derived from an EMBL/GenBank/DDBJ whole genome shotgun (WGS) entry which is preliminary data.</text>
</comment>
<evidence type="ECO:0000313" key="2">
    <source>
        <dbReference type="EMBL" id="TGL85420.1"/>
    </source>
</evidence>
<dbReference type="RefSeq" id="WP_135569096.1">
    <property type="nucleotide sequence ID" value="NZ_RQGK01000056.1"/>
</dbReference>
<feature type="transmembrane region" description="Helical" evidence="1">
    <location>
        <begin position="198"/>
        <end position="218"/>
    </location>
</feature>
<evidence type="ECO:0000256" key="1">
    <source>
        <dbReference type="SAM" id="Phobius"/>
    </source>
</evidence>
<gene>
    <name evidence="2" type="ORF">EHQ83_07985</name>
</gene>
<dbReference type="Pfam" id="PF05987">
    <property type="entry name" value="DUF898"/>
    <property type="match status" value="1"/>
</dbReference>
<dbReference type="AlphaFoldDB" id="A0A6N4QUR1"/>
<organism evidence="2 3">
    <name type="scientific">Leptospira yasudae</name>
    <dbReference type="NCBI Taxonomy" id="2202201"/>
    <lineage>
        <taxon>Bacteria</taxon>
        <taxon>Pseudomonadati</taxon>
        <taxon>Spirochaetota</taxon>
        <taxon>Spirochaetia</taxon>
        <taxon>Leptospirales</taxon>
        <taxon>Leptospiraceae</taxon>
        <taxon>Leptospira</taxon>
    </lineage>
</organism>
<dbReference type="EMBL" id="RQGM01000029">
    <property type="protein sequence ID" value="TGL85420.1"/>
    <property type="molecule type" value="Genomic_DNA"/>
</dbReference>
<sequence length="320" mass="36442">MQSESATRFSLDAKGEELFLIYLKNIFFTIITAGVYFFWAKVNTQKFIHRHLVFQGQRFDYHGTGKENFIGFLKGMGILILGFGIYIGLFFLAAKLGVWATILVAILFYSAILLAIPYITIGSRKYFLSRTSFNNIRFRFTGKVLHLVRLFVPNALLTLVTLGFYTPWFINKTEKFFIDHSHLGNANFQYDGIGKELFFIYLKGFFFTLITAGIYSFWFHANLHNYYWNHTKFQGIPFRSELRPGAIFVNMLMSIVLVFFTLGIGIPWAYLRSIRMITNSLSLESAPNLSAIQSVKDPSASALADGLQEAGEAISSVFGN</sequence>
<evidence type="ECO:0000313" key="3">
    <source>
        <dbReference type="Proteomes" id="UP000297613"/>
    </source>
</evidence>
<keyword evidence="1" id="KW-0812">Transmembrane</keyword>
<feature type="transmembrane region" description="Helical" evidence="1">
    <location>
        <begin position="20"/>
        <end position="40"/>
    </location>
</feature>
<feature type="transmembrane region" description="Helical" evidence="1">
    <location>
        <begin position="247"/>
        <end position="271"/>
    </location>
</feature>